<comment type="similarity">
    <text evidence="2 16">Belongs to the DNA polymerase type-Y family.</text>
</comment>
<dbReference type="AlphaFoldDB" id="A0A1V4SPB5"/>
<evidence type="ECO:0000256" key="4">
    <source>
        <dbReference type="ARBA" id="ARBA00022457"/>
    </source>
</evidence>
<dbReference type="GO" id="GO:0003684">
    <property type="term" value="F:damaged DNA binding"/>
    <property type="evidence" value="ECO:0007669"/>
    <property type="project" value="InterPro"/>
</dbReference>
<evidence type="ECO:0000256" key="7">
    <source>
        <dbReference type="ARBA" id="ARBA00022695"/>
    </source>
</evidence>
<dbReference type="HAMAP" id="MF_01113">
    <property type="entry name" value="DNApol_IV"/>
    <property type="match status" value="1"/>
</dbReference>
<keyword evidence="10 16" id="KW-0227">DNA damage</keyword>
<evidence type="ECO:0000256" key="3">
    <source>
        <dbReference type="ARBA" id="ARBA00011245"/>
    </source>
</evidence>
<evidence type="ECO:0000256" key="1">
    <source>
        <dbReference type="ARBA" id="ARBA00004496"/>
    </source>
</evidence>
<dbReference type="OrthoDB" id="9808813at2"/>
<dbReference type="GO" id="GO:0005829">
    <property type="term" value="C:cytosol"/>
    <property type="evidence" value="ECO:0007669"/>
    <property type="project" value="TreeGrafter"/>
</dbReference>
<keyword evidence="7 16" id="KW-0548">Nucleotidyltransferase</keyword>
<dbReference type="NCBIfam" id="NF010731">
    <property type="entry name" value="PRK14133.1"/>
    <property type="match status" value="1"/>
</dbReference>
<sequence>MKKIILHVDMDAFFASVEQVDNKSLRGKPVIVGGVSERGVVSTCSYEARKYGVSSAMPAFIARQKCPTGIFLPVRHNRYKEVSEKIFKIFREVTPLIEPLSIDEAYLDLSESTFKTGEEAAKYIKTRVYRELGLTLSIGISYNKFLAKLASDWNKPNGIKIIDENMLPDILFPLPIRRIHGLGKKACEKLNNMGIFKVEDLYKMDKEFFIKYLGKYGIEIYERIRGIDKREVKVSRDRKSVGKERTLKSNTNNIDELKEYLMEFAKKINEILDKTDKSGRTITLKYKTGEFQNHTRSKTLSKYIKSFEEIYEVGCELLEETPIEEEIRLIGLSISSFREEKEVQLKLF</sequence>
<evidence type="ECO:0000256" key="8">
    <source>
        <dbReference type="ARBA" id="ARBA00022705"/>
    </source>
</evidence>
<dbReference type="EC" id="2.7.7.7" evidence="16"/>
<dbReference type="InterPro" id="IPR001126">
    <property type="entry name" value="UmuC"/>
</dbReference>
<evidence type="ECO:0000256" key="13">
    <source>
        <dbReference type="ARBA" id="ARBA00023125"/>
    </source>
</evidence>
<reference evidence="18 19" key="1">
    <citation type="submission" date="2016-02" db="EMBL/GenBank/DDBJ databases">
        <title>Genome sequence of Clostridium thermobutyricum DSM 4928.</title>
        <authorList>
            <person name="Poehlein A."/>
            <person name="Daniel R."/>
        </authorList>
    </citation>
    <scope>NUCLEOTIDE SEQUENCE [LARGE SCALE GENOMIC DNA]</scope>
    <source>
        <strain evidence="18 19">DSM 4928</strain>
    </source>
</reference>
<evidence type="ECO:0000256" key="2">
    <source>
        <dbReference type="ARBA" id="ARBA00010945"/>
    </source>
</evidence>
<evidence type="ECO:0000313" key="18">
    <source>
        <dbReference type="EMBL" id="OPX45315.1"/>
    </source>
</evidence>
<dbReference type="Proteomes" id="UP000191448">
    <property type="component" value="Unassembled WGS sequence"/>
</dbReference>
<dbReference type="InterPro" id="IPR050116">
    <property type="entry name" value="DNA_polymerase-Y"/>
</dbReference>
<protein>
    <recommendedName>
        <fullName evidence="16">DNA polymerase IV</fullName>
        <shortName evidence="16">Pol IV</shortName>
        <ecNumber evidence="16">2.7.7.7</ecNumber>
    </recommendedName>
</protein>
<dbReference type="Pfam" id="PF00817">
    <property type="entry name" value="IMS"/>
    <property type="match status" value="1"/>
</dbReference>
<keyword evidence="4 16" id="KW-0515">Mutator protein</keyword>
<organism evidence="18 19">
    <name type="scientific">Clostridium thermobutyricum DSM 4928</name>
    <dbReference type="NCBI Taxonomy" id="1121339"/>
    <lineage>
        <taxon>Bacteria</taxon>
        <taxon>Bacillati</taxon>
        <taxon>Bacillota</taxon>
        <taxon>Clostridia</taxon>
        <taxon>Eubacteriales</taxon>
        <taxon>Clostridiaceae</taxon>
        <taxon>Clostridium</taxon>
    </lineage>
</organism>
<dbReference type="FunFam" id="3.30.1490.100:FF:000004">
    <property type="entry name" value="DNA polymerase IV"/>
    <property type="match status" value="1"/>
</dbReference>
<evidence type="ECO:0000256" key="9">
    <source>
        <dbReference type="ARBA" id="ARBA00022723"/>
    </source>
</evidence>
<dbReference type="InterPro" id="IPR043128">
    <property type="entry name" value="Rev_trsase/Diguanyl_cyclase"/>
</dbReference>
<dbReference type="Pfam" id="PF11799">
    <property type="entry name" value="IMS_C"/>
    <property type="match status" value="1"/>
</dbReference>
<dbReference type="RefSeq" id="WP_080024169.1">
    <property type="nucleotide sequence ID" value="NZ_LTAY01000103.1"/>
</dbReference>
<dbReference type="InterPro" id="IPR043502">
    <property type="entry name" value="DNA/RNA_pol_sf"/>
</dbReference>
<dbReference type="Gene3D" id="3.30.70.270">
    <property type="match status" value="1"/>
</dbReference>
<dbReference type="GO" id="GO:0006281">
    <property type="term" value="P:DNA repair"/>
    <property type="evidence" value="ECO:0007669"/>
    <property type="project" value="UniProtKB-UniRule"/>
</dbReference>
<dbReference type="SUPFAM" id="SSF100879">
    <property type="entry name" value="Lesion bypass DNA polymerase (Y-family), little finger domain"/>
    <property type="match status" value="1"/>
</dbReference>
<evidence type="ECO:0000256" key="5">
    <source>
        <dbReference type="ARBA" id="ARBA00022490"/>
    </source>
</evidence>
<feature type="active site" evidence="16">
    <location>
        <position position="104"/>
    </location>
</feature>
<proteinExistence type="inferred from homology"/>
<feature type="site" description="Substrate discrimination" evidence="16">
    <location>
        <position position="14"/>
    </location>
</feature>
<comment type="caution">
    <text evidence="18">The sequence shown here is derived from an EMBL/GenBank/DDBJ whole genome shotgun (WGS) entry which is preliminary data.</text>
</comment>
<dbReference type="Gene3D" id="3.30.1490.100">
    <property type="entry name" value="DNA polymerase, Y-family, little finger domain"/>
    <property type="match status" value="1"/>
</dbReference>
<feature type="binding site" evidence="16">
    <location>
        <position position="9"/>
    </location>
    <ligand>
        <name>Mg(2+)</name>
        <dbReference type="ChEBI" id="CHEBI:18420"/>
    </ligand>
</feature>
<dbReference type="GO" id="GO:0006261">
    <property type="term" value="P:DNA-templated DNA replication"/>
    <property type="evidence" value="ECO:0007669"/>
    <property type="project" value="UniProtKB-UniRule"/>
</dbReference>
<dbReference type="SUPFAM" id="SSF56672">
    <property type="entry name" value="DNA/RNA polymerases"/>
    <property type="match status" value="1"/>
</dbReference>
<dbReference type="GO" id="GO:0009432">
    <property type="term" value="P:SOS response"/>
    <property type="evidence" value="ECO:0007669"/>
    <property type="project" value="TreeGrafter"/>
</dbReference>
<keyword evidence="14 16" id="KW-0234">DNA repair</keyword>
<keyword evidence="8 16" id="KW-0235">DNA replication</keyword>
<comment type="subcellular location">
    <subcellularLocation>
        <location evidence="1 16">Cytoplasm</location>
    </subcellularLocation>
</comment>
<evidence type="ECO:0000256" key="14">
    <source>
        <dbReference type="ARBA" id="ARBA00023204"/>
    </source>
</evidence>
<dbReference type="FunFam" id="3.40.1170.60:FF:000001">
    <property type="entry name" value="DNA polymerase IV"/>
    <property type="match status" value="1"/>
</dbReference>
<evidence type="ECO:0000256" key="16">
    <source>
        <dbReference type="HAMAP-Rule" id="MF_01113"/>
    </source>
</evidence>
<dbReference type="Gene3D" id="3.40.1170.60">
    <property type="match status" value="1"/>
</dbReference>
<keyword evidence="6 16" id="KW-0808">Transferase</keyword>
<keyword evidence="11 16" id="KW-0460">Magnesium</keyword>
<dbReference type="PROSITE" id="PS50173">
    <property type="entry name" value="UMUC"/>
    <property type="match status" value="1"/>
</dbReference>
<dbReference type="InterPro" id="IPR022880">
    <property type="entry name" value="DNApol_IV"/>
</dbReference>
<name>A0A1V4SPB5_9CLOT</name>
<feature type="domain" description="UmuC" evidence="17">
    <location>
        <begin position="5"/>
        <end position="183"/>
    </location>
</feature>
<evidence type="ECO:0000259" key="17">
    <source>
        <dbReference type="PROSITE" id="PS50173"/>
    </source>
</evidence>
<evidence type="ECO:0000256" key="11">
    <source>
        <dbReference type="ARBA" id="ARBA00022842"/>
    </source>
</evidence>
<comment type="catalytic activity">
    <reaction evidence="15 16">
        <text>DNA(n) + a 2'-deoxyribonucleoside 5'-triphosphate = DNA(n+1) + diphosphate</text>
        <dbReference type="Rhea" id="RHEA:22508"/>
        <dbReference type="Rhea" id="RHEA-COMP:17339"/>
        <dbReference type="Rhea" id="RHEA-COMP:17340"/>
        <dbReference type="ChEBI" id="CHEBI:33019"/>
        <dbReference type="ChEBI" id="CHEBI:61560"/>
        <dbReference type="ChEBI" id="CHEBI:173112"/>
        <dbReference type="EC" id="2.7.7.7"/>
    </reaction>
</comment>
<gene>
    <name evidence="16 18" type="primary">dinB</name>
    <name evidence="18" type="ORF">CLTHE_30790</name>
</gene>
<dbReference type="PANTHER" id="PTHR11076">
    <property type="entry name" value="DNA REPAIR POLYMERASE UMUC / TRANSFERASE FAMILY MEMBER"/>
    <property type="match status" value="1"/>
</dbReference>
<keyword evidence="12 16" id="KW-0239">DNA-directed DNA polymerase</keyword>
<comment type="function">
    <text evidence="16">Poorly processive, error-prone DNA polymerase involved in untargeted mutagenesis. Copies undamaged DNA at stalled replication forks, which arise in vivo from mismatched or misaligned primer ends. These misaligned primers can be extended by PolIV. Exhibits no 3'-5' exonuclease (proofreading) activity. May be involved in translesional synthesis, in conjunction with the beta clamp from PolIII.</text>
</comment>
<dbReference type="PANTHER" id="PTHR11076:SF33">
    <property type="entry name" value="DNA POLYMERASE KAPPA"/>
    <property type="match status" value="1"/>
</dbReference>
<dbReference type="NCBIfam" id="NF002677">
    <property type="entry name" value="PRK02406.1"/>
    <property type="match status" value="1"/>
</dbReference>
<dbReference type="InterPro" id="IPR017961">
    <property type="entry name" value="DNA_pol_Y-fam_little_finger"/>
</dbReference>
<keyword evidence="5 16" id="KW-0963">Cytoplasm</keyword>
<dbReference type="Pfam" id="PF11798">
    <property type="entry name" value="IMS_HHH"/>
    <property type="match status" value="1"/>
</dbReference>
<evidence type="ECO:0000313" key="19">
    <source>
        <dbReference type="Proteomes" id="UP000191448"/>
    </source>
</evidence>
<dbReference type="EMBL" id="LTAY01000103">
    <property type="protein sequence ID" value="OPX45315.1"/>
    <property type="molecule type" value="Genomic_DNA"/>
</dbReference>
<dbReference type="GO" id="GO:0042276">
    <property type="term" value="P:error-prone translesion synthesis"/>
    <property type="evidence" value="ECO:0007669"/>
    <property type="project" value="TreeGrafter"/>
</dbReference>
<accession>A0A1V4SPB5</accession>
<dbReference type="InterPro" id="IPR024728">
    <property type="entry name" value="PolY_HhH_motif"/>
</dbReference>
<dbReference type="CDD" id="cd03586">
    <property type="entry name" value="PolY_Pol_IV_kappa"/>
    <property type="match status" value="1"/>
</dbReference>
<dbReference type="GO" id="GO:0000287">
    <property type="term" value="F:magnesium ion binding"/>
    <property type="evidence" value="ECO:0007669"/>
    <property type="project" value="UniProtKB-UniRule"/>
</dbReference>
<keyword evidence="9 16" id="KW-0479">Metal-binding</keyword>
<feature type="binding site" evidence="16">
    <location>
        <position position="103"/>
    </location>
    <ligand>
        <name>Mg(2+)</name>
        <dbReference type="ChEBI" id="CHEBI:18420"/>
    </ligand>
</feature>
<evidence type="ECO:0000256" key="15">
    <source>
        <dbReference type="ARBA" id="ARBA00049244"/>
    </source>
</evidence>
<dbReference type="Gene3D" id="1.10.150.20">
    <property type="entry name" value="5' to 3' exonuclease, C-terminal subdomain"/>
    <property type="match status" value="1"/>
</dbReference>
<evidence type="ECO:0000256" key="6">
    <source>
        <dbReference type="ARBA" id="ARBA00022679"/>
    </source>
</evidence>
<dbReference type="GO" id="GO:0003887">
    <property type="term" value="F:DNA-directed DNA polymerase activity"/>
    <property type="evidence" value="ECO:0007669"/>
    <property type="project" value="UniProtKB-UniRule"/>
</dbReference>
<dbReference type="InterPro" id="IPR036775">
    <property type="entry name" value="DNA_pol_Y-fam_lit_finger_sf"/>
</dbReference>
<evidence type="ECO:0000256" key="10">
    <source>
        <dbReference type="ARBA" id="ARBA00022763"/>
    </source>
</evidence>
<comment type="subunit">
    <text evidence="3 16">Monomer.</text>
</comment>
<comment type="cofactor">
    <cofactor evidence="16">
        <name>Mg(2+)</name>
        <dbReference type="ChEBI" id="CHEBI:18420"/>
    </cofactor>
    <text evidence="16">Binds 2 magnesium ions per subunit.</text>
</comment>
<evidence type="ECO:0000256" key="12">
    <source>
        <dbReference type="ARBA" id="ARBA00022932"/>
    </source>
</evidence>
<keyword evidence="13 16" id="KW-0238">DNA-binding</keyword>